<keyword evidence="5" id="KW-0479">Metal-binding</keyword>
<dbReference type="GeneID" id="37618351"/>
<dbReference type="EMBL" id="AF221123">
    <property type="protein sequence ID" value="AAF61213.1"/>
    <property type="molecule type" value="Genomic_DNA"/>
</dbReference>
<evidence type="ECO:0000256" key="11">
    <source>
        <dbReference type="ARBA" id="ARBA00023125"/>
    </source>
</evidence>
<dbReference type="InterPro" id="IPR014835">
    <property type="entry name" value="NS1-Nuc"/>
</dbReference>
<dbReference type="PROSITE" id="PS51206">
    <property type="entry name" value="SF3_HELICASE_1"/>
    <property type="match status" value="1"/>
</dbReference>
<keyword evidence="9" id="KW-0067">ATP-binding</keyword>
<feature type="domain" description="PV NS1-Nuc" evidence="15">
    <location>
        <begin position="1"/>
        <end position="185"/>
    </location>
</feature>
<dbReference type="KEGG" id="vg:37618351"/>
<evidence type="ECO:0000256" key="9">
    <source>
        <dbReference type="ARBA" id="ARBA00022840"/>
    </source>
</evidence>
<evidence type="ECO:0000256" key="1">
    <source>
        <dbReference type="ARBA" id="ARBA00004147"/>
    </source>
</evidence>
<dbReference type="Pfam" id="PF08724">
    <property type="entry name" value="Rep_N"/>
    <property type="match status" value="1"/>
</dbReference>
<dbReference type="GO" id="GO:0042025">
    <property type="term" value="C:host cell nucleus"/>
    <property type="evidence" value="ECO:0007669"/>
    <property type="project" value="UniProtKB-SubCell"/>
</dbReference>
<proteinExistence type="predicted"/>
<evidence type="ECO:0000256" key="5">
    <source>
        <dbReference type="ARBA" id="ARBA00022723"/>
    </source>
</evidence>
<evidence type="ECO:0000259" key="14">
    <source>
        <dbReference type="PROSITE" id="PS51206"/>
    </source>
</evidence>
<reference evidence="16 17" key="1">
    <citation type="journal article" date="2000" name="Virology">
        <title>Rhesus and pig-tailed macaque parvoviruses: identification of two new members of the erythrovirus genus in monkeys.</title>
        <authorList>
            <person name="Green S.W."/>
            <person name="Malkovska I."/>
            <person name="O'Sullivan M.G."/>
            <person name="Brown K.E."/>
        </authorList>
    </citation>
    <scope>NUCLEOTIDE SEQUENCE [LARGE SCALE GENOMIC DNA]</scope>
</reference>
<keyword evidence="8 12" id="KW-0378">Hydrolase</keyword>
<accession>Q9J0X5</accession>
<dbReference type="RefSeq" id="YP_009507373.1">
    <property type="nucleotide sequence ID" value="NC_038542.1"/>
</dbReference>
<keyword evidence="6 12" id="KW-0547">Nucleotide-binding</keyword>
<evidence type="ECO:0000256" key="3">
    <source>
        <dbReference type="ARBA" id="ARBA00022705"/>
    </source>
</evidence>
<dbReference type="PROSITE" id="PS52022">
    <property type="entry name" value="PV_NS1_NUC"/>
    <property type="match status" value="1"/>
</dbReference>
<dbReference type="GO" id="GO:0006260">
    <property type="term" value="P:DNA replication"/>
    <property type="evidence" value="ECO:0007669"/>
    <property type="project" value="UniProtKB-UniRule"/>
</dbReference>
<keyword evidence="7 12" id="KW-0255">Endonuclease</keyword>
<evidence type="ECO:0000256" key="4">
    <source>
        <dbReference type="ARBA" id="ARBA00022722"/>
    </source>
</evidence>
<evidence type="ECO:0000259" key="15">
    <source>
        <dbReference type="PROSITE" id="PS52022"/>
    </source>
</evidence>
<keyword evidence="3 12" id="KW-0235">DNA replication</keyword>
<dbReference type="SUPFAM" id="SSF55464">
    <property type="entry name" value="Origin of replication-binding domain, RBD-like"/>
    <property type="match status" value="1"/>
</dbReference>
<dbReference type="Gene3D" id="3.40.1310.20">
    <property type="match status" value="1"/>
</dbReference>
<dbReference type="InterPro" id="IPR027417">
    <property type="entry name" value="P-loop_NTPase"/>
</dbReference>
<dbReference type="GO" id="GO:0046872">
    <property type="term" value="F:metal ion binding"/>
    <property type="evidence" value="ECO:0007669"/>
    <property type="project" value="UniProtKB-KW"/>
</dbReference>
<organism evidence="16 17">
    <name type="scientific">Pig-tailed macaque parvovirus</name>
    <dbReference type="NCBI Taxonomy" id="119755"/>
    <lineage>
        <taxon>Viruses</taxon>
        <taxon>Monodnaviria</taxon>
        <taxon>Shotokuvirae</taxon>
        <taxon>Cossaviricota</taxon>
        <taxon>Quintoviricetes</taxon>
        <taxon>Piccovirales</taxon>
        <taxon>Parvoviridae</taxon>
        <taxon>Parvovirinae</taxon>
        <taxon>Erythroparvovirus</taxon>
        <taxon>Erythroparvovirus primate4</taxon>
    </lineage>
</organism>
<evidence type="ECO:0000256" key="7">
    <source>
        <dbReference type="ARBA" id="ARBA00022759"/>
    </source>
</evidence>
<evidence type="ECO:0000256" key="13">
    <source>
        <dbReference type="SAM" id="MobiDB-lite"/>
    </source>
</evidence>
<dbReference type="InterPro" id="IPR001257">
    <property type="entry name" value="Parvovirus_NS1_helicase"/>
</dbReference>
<keyword evidence="4 12" id="KW-0540">Nuclease</keyword>
<dbReference type="GO" id="GO:0016787">
    <property type="term" value="F:hydrolase activity"/>
    <property type="evidence" value="ECO:0007669"/>
    <property type="project" value="UniProtKB-KW"/>
</dbReference>
<dbReference type="GO" id="GO:0019079">
    <property type="term" value="P:viral genome replication"/>
    <property type="evidence" value="ECO:0007669"/>
    <property type="project" value="InterPro"/>
</dbReference>
<name>Q9J0X5_9VIRU</name>
<evidence type="ECO:0000256" key="8">
    <source>
        <dbReference type="ARBA" id="ARBA00022801"/>
    </source>
</evidence>
<keyword evidence="10 12" id="KW-0190">Covalent protein-DNA linkage</keyword>
<dbReference type="Proteomes" id="UP000243158">
    <property type="component" value="Segment"/>
</dbReference>
<evidence type="ECO:0000256" key="6">
    <source>
        <dbReference type="ARBA" id="ARBA00022741"/>
    </source>
</evidence>
<keyword evidence="17" id="KW-1185">Reference proteome</keyword>
<feature type="short sequence motif" description="RCR-3" evidence="12">
    <location>
        <begin position="141"/>
        <end position="145"/>
    </location>
</feature>
<dbReference type="OrthoDB" id="2345at10239"/>
<dbReference type="Gene3D" id="3.40.50.300">
    <property type="entry name" value="P-loop containing nucleotide triphosphate hydrolases"/>
    <property type="match status" value="1"/>
</dbReference>
<evidence type="ECO:0000256" key="10">
    <source>
        <dbReference type="ARBA" id="ARBA00023124"/>
    </source>
</evidence>
<dbReference type="InterPro" id="IPR014015">
    <property type="entry name" value="Helicase_SF3_DNA-vir"/>
</dbReference>
<dbReference type="Gene3D" id="1.10.10.950">
    <property type="match status" value="1"/>
</dbReference>
<protein>
    <submittedName>
        <fullName evidence="16">NS protein</fullName>
    </submittedName>
</protein>
<feature type="region of interest" description="Disordered" evidence="13">
    <location>
        <begin position="180"/>
        <end position="204"/>
    </location>
</feature>
<keyword evidence="11 12" id="KW-0238">DNA-binding</keyword>
<keyword evidence="2 12" id="KW-1048">Host nucleus</keyword>
<evidence type="ECO:0000256" key="2">
    <source>
        <dbReference type="ARBA" id="ARBA00022562"/>
    </source>
</evidence>
<dbReference type="GO" id="GO:0003677">
    <property type="term" value="F:DNA binding"/>
    <property type="evidence" value="ECO:0007669"/>
    <property type="project" value="UniProtKB-UniRule"/>
</dbReference>
<comment type="subcellular location">
    <subcellularLocation>
        <location evidence="1 12">Host nucleus</location>
    </subcellularLocation>
</comment>
<dbReference type="SUPFAM" id="SSF52540">
    <property type="entry name" value="P-loop containing nucleoside triphosphate hydrolases"/>
    <property type="match status" value="1"/>
</dbReference>
<sequence length="672" mass="75510">MEMFRGVVHVSANFINFVNDNWWCCFYQLEEDDWPRLQGWERLIAHLIVKVAGEFAVPGGSTLGLQYFLQAEHNHFDEGFHVHVVVGGPFVTPRNVCNIVETGFNKVLRELTEPTYEVSFKPAISKKGKYARDGFDFVTNYLMPKLYPNVVYSVTNFSEYEYVCNSLAYRRNMHKKALTNTADEGEGTSTNSEWGPEPKKQKTGTVRGEKFVSLVDSLIERGIFTENKWKQVDWLKEYACLSGSVAGVHQIKTALTLAISKCNSPEYLCELLTRPSTINFNIKENRICKIFLQNDYDPLYAGKVFLAWLGKELGKRNTIWLFGPPTTGKTNIAMSLATAVPSYGMVNWNNENFPFNDVPHKSIILWDEGLIKSTVVEAAKAILGGQNCRVDQKNKGSVEVQGTPVLITSNNDMTRVVSGNTVTLIHQRALKDRMVEFDLTVRCSNALGLIPAEECKQWLFWSQHTPCDVFSRWKEVCEFVAWKSDRTGICYDFSENEDLPGTQTPLLNSPVTSKTSALKKTIAALATAAVGTLQTSLTNNNWESSEDSGSPPRSSTPLASPERGEVPPGQQWELNTSVNSVNALNWPMYTVDWVWGSKAQRPVCCLEHDTESSVHCSLCLSLEVLPMLIENSINQPDVIRCSAHAECTNPFDVLTCKKCRELSALWSFVKYD</sequence>
<evidence type="ECO:0000256" key="12">
    <source>
        <dbReference type="PROSITE-ProRule" id="PRU01366"/>
    </source>
</evidence>
<feature type="short sequence motif" description="RCR-2" evidence="12">
    <location>
        <begin position="81"/>
        <end position="83"/>
    </location>
</feature>
<feature type="active site" description="For nuclease activity" evidence="12">
    <location>
        <position position="141"/>
    </location>
</feature>
<feature type="compositionally biased region" description="Polar residues" evidence="13">
    <location>
        <begin position="180"/>
        <end position="193"/>
    </location>
</feature>
<feature type="region of interest" description="Disordered" evidence="13">
    <location>
        <begin position="537"/>
        <end position="572"/>
    </location>
</feature>
<evidence type="ECO:0000313" key="16">
    <source>
        <dbReference type="EMBL" id="AAF61213.1"/>
    </source>
</evidence>
<dbReference type="InterPro" id="IPR049901">
    <property type="entry name" value="PV_NS1-NUC"/>
</dbReference>
<dbReference type="GO" id="GO:0004519">
    <property type="term" value="F:endonuclease activity"/>
    <property type="evidence" value="ECO:0007669"/>
    <property type="project" value="UniProtKB-UniRule"/>
</dbReference>
<dbReference type="GO" id="GO:0005524">
    <property type="term" value="F:ATP binding"/>
    <property type="evidence" value="ECO:0007669"/>
    <property type="project" value="UniProtKB-KW"/>
</dbReference>
<dbReference type="Pfam" id="PF01057">
    <property type="entry name" value="Parvo_NS1"/>
    <property type="match status" value="1"/>
</dbReference>
<feature type="domain" description="SF3 helicase" evidence="14">
    <location>
        <begin position="297"/>
        <end position="452"/>
    </location>
</feature>
<evidence type="ECO:0000313" key="17">
    <source>
        <dbReference type="Proteomes" id="UP000243158"/>
    </source>
</evidence>